<protein>
    <submittedName>
        <fullName evidence="1">Uncharacterized protein</fullName>
    </submittedName>
</protein>
<dbReference type="AlphaFoldDB" id="A0A679BBS1"/>
<organism evidence="1">
    <name type="scientific">Oryza nivara</name>
    <name type="common">Indian wild rice</name>
    <name type="synonym">Oryza sativa f. spontanea</name>
    <dbReference type="NCBI Taxonomy" id="4536"/>
    <lineage>
        <taxon>Eukaryota</taxon>
        <taxon>Viridiplantae</taxon>
        <taxon>Streptophyta</taxon>
        <taxon>Embryophyta</taxon>
        <taxon>Tracheophyta</taxon>
        <taxon>Spermatophyta</taxon>
        <taxon>Magnoliopsida</taxon>
        <taxon>Liliopsida</taxon>
        <taxon>Poales</taxon>
        <taxon>Poaceae</taxon>
        <taxon>BOP clade</taxon>
        <taxon>Oryzoideae</taxon>
        <taxon>Oryzeae</taxon>
        <taxon>Oryzinae</taxon>
        <taxon>Oryza</taxon>
    </lineage>
</organism>
<dbReference type="EMBL" id="AP018868">
    <property type="protein sequence ID" value="BBF89651.1"/>
    <property type="molecule type" value="Genomic_DNA"/>
</dbReference>
<evidence type="ECO:0000313" key="1">
    <source>
        <dbReference type="EMBL" id="BBF89651.1"/>
    </source>
</evidence>
<gene>
    <name evidence="1" type="primary">BBa0083C03.9</name>
</gene>
<proteinExistence type="predicted"/>
<sequence length="103" mass="11487">MVAGGRSSPPAEQTECSPFPFSGYRSRLHHDDALEASLRFPFSTFRGSPGWTVDEPRAAAPWWCGASTPKKKTWPVAFSVCMGHERKMFVQMPQTAQAEIYHA</sequence>
<accession>A0A679BBS1</accession>
<reference evidence="1" key="1">
    <citation type="submission" date="2018-08" db="EMBL/GenBank/DDBJ databases">
        <title>Oryza nivara genomic DNA, chromosome 11, BAC clone:BBa0083C03.</title>
        <authorList>
            <person name="Wu J."/>
            <person name="Kanamori H."/>
        </authorList>
    </citation>
    <scope>NUCLEOTIDE SEQUENCE</scope>
    <source>
        <strain evidence="1">W0106</strain>
    </source>
</reference>
<name>A0A679BBS1_ORYNI</name>